<dbReference type="InterPro" id="IPR018228">
    <property type="entry name" value="DNase_TatD-rel_CS"/>
</dbReference>
<dbReference type="Proteomes" id="UP000260782">
    <property type="component" value="Unassembled WGS sequence"/>
</dbReference>
<dbReference type="InterPro" id="IPR001130">
    <property type="entry name" value="TatD-like"/>
</dbReference>
<accession>A0A3E2UK69</accession>
<feature type="binding site" evidence="2">
    <location>
        <position position="124"/>
    </location>
    <ligand>
        <name>a divalent metal cation</name>
        <dbReference type="ChEBI" id="CHEBI:60240"/>
        <label>2</label>
    </ligand>
</feature>
<dbReference type="PANTHER" id="PTHR46124:SF2">
    <property type="entry name" value="D-AMINOACYL-TRNA DEACYLASE"/>
    <property type="match status" value="1"/>
</dbReference>
<dbReference type="Pfam" id="PF01026">
    <property type="entry name" value="TatD_DNase"/>
    <property type="match status" value="1"/>
</dbReference>
<dbReference type="PANTHER" id="PTHR46124">
    <property type="entry name" value="D-AMINOACYL-TRNA DEACYLASE"/>
    <property type="match status" value="1"/>
</dbReference>
<dbReference type="PIRSF" id="PIRSF005902">
    <property type="entry name" value="DNase_TatD"/>
    <property type="match status" value="1"/>
</dbReference>
<evidence type="ECO:0000256" key="1">
    <source>
        <dbReference type="ARBA" id="ARBA00022801"/>
    </source>
</evidence>
<evidence type="ECO:0000256" key="2">
    <source>
        <dbReference type="PIRSR" id="PIRSR005902-1"/>
    </source>
</evidence>
<proteinExistence type="predicted"/>
<feature type="binding site" evidence="2">
    <location>
        <position position="10"/>
    </location>
    <ligand>
        <name>a divalent metal cation</name>
        <dbReference type="ChEBI" id="CHEBI:60240"/>
        <label>1</label>
    </ligand>
</feature>
<dbReference type="Proteomes" id="UP000260783">
    <property type="component" value="Unassembled WGS sequence"/>
</dbReference>
<feature type="binding site" evidence="2">
    <location>
        <position position="8"/>
    </location>
    <ligand>
        <name>a divalent metal cation</name>
        <dbReference type="ChEBI" id="CHEBI:60240"/>
        <label>1</label>
    </ligand>
</feature>
<dbReference type="RefSeq" id="WP_113621481.1">
    <property type="nucleotide sequence ID" value="NZ_CP030777.1"/>
</dbReference>
<reference evidence="5 6" key="1">
    <citation type="submission" date="2018-08" db="EMBL/GenBank/DDBJ databases">
        <title>A genome reference for cultivated species of the human gut microbiota.</title>
        <authorList>
            <person name="Zou Y."/>
            <person name="Xue W."/>
            <person name="Luo G."/>
        </authorList>
    </citation>
    <scope>NUCLEOTIDE SEQUENCE [LARGE SCALE GENOMIC DNA]</scope>
    <source>
        <strain evidence="4 6">AF29-11BH</strain>
        <strain evidence="3 5">AF31-14AC</strain>
    </source>
</reference>
<dbReference type="InterPro" id="IPR032466">
    <property type="entry name" value="Metal_Hydrolase"/>
</dbReference>
<feature type="binding site" evidence="2">
    <location>
        <position position="194"/>
    </location>
    <ligand>
        <name>a divalent metal cation</name>
        <dbReference type="ChEBI" id="CHEBI:60240"/>
        <label>1</label>
    </ligand>
</feature>
<dbReference type="CDD" id="cd01310">
    <property type="entry name" value="TatD_DNAse"/>
    <property type="match status" value="1"/>
</dbReference>
<dbReference type="GO" id="GO:0046872">
    <property type="term" value="F:metal ion binding"/>
    <property type="evidence" value="ECO:0007669"/>
    <property type="project" value="UniProtKB-KW"/>
</dbReference>
<dbReference type="PROSITE" id="PS01137">
    <property type="entry name" value="TATD_1"/>
    <property type="match status" value="1"/>
</dbReference>
<evidence type="ECO:0000313" key="6">
    <source>
        <dbReference type="Proteomes" id="UP000260783"/>
    </source>
</evidence>
<organism evidence="4 6">
    <name type="scientific">Faecalibacterium prausnitzii</name>
    <dbReference type="NCBI Taxonomy" id="853"/>
    <lineage>
        <taxon>Bacteria</taxon>
        <taxon>Bacillati</taxon>
        <taxon>Bacillota</taxon>
        <taxon>Clostridia</taxon>
        <taxon>Eubacteriales</taxon>
        <taxon>Oscillospiraceae</taxon>
        <taxon>Faecalibacterium</taxon>
    </lineage>
</organism>
<protein>
    <submittedName>
        <fullName evidence="4">TatD family deoxyribonuclease</fullName>
    </submittedName>
</protein>
<evidence type="ECO:0000313" key="5">
    <source>
        <dbReference type="Proteomes" id="UP000260782"/>
    </source>
</evidence>
<dbReference type="AlphaFoldDB" id="A0A3E2UK69"/>
<feature type="binding site" evidence="2">
    <location>
        <position position="87"/>
    </location>
    <ligand>
        <name>a divalent metal cation</name>
        <dbReference type="ChEBI" id="CHEBI:60240"/>
        <label>1</label>
    </ligand>
</feature>
<feature type="binding site" evidence="2">
    <location>
        <position position="147"/>
    </location>
    <ligand>
        <name>a divalent metal cation</name>
        <dbReference type="ChEBI" id="CHEBI:60240"/>
        <label>2</label>
    </ligand>
</feature>
<keyword evidence="1" id="KW-0378">Hydrolase</keyword>
<dbReference type="EMBL" id="QVES01000009">
    <property type="protein sequence ID" value="RGB85072.1"/>
    <property type="molecule type" value="Genomic_DNA"/>
</dbReference>
<keyword evidence="2" id="KW-0479">Metal-binding</keyword>
<name>A0A3E2UK69_9FIRM</name>
<gene>
    <name evidence="4" type="ORF">DWZ04_09290</name>
    <name evidence="3" type="ORF">DWZ25_09190</name>
</gene>
<dbReference type="EMBL" id="QVEW01000009">
    <property type="protein sequence ID" value="RGB96823.1"/>
    <property type="molecule type" value="Genomic_DNA"/>
</dbReference>
<dbReference type="SUPFAM" id="SSF51556">
    <property type="entry name" value="Metallo-dependent hydrolases"/>
    <property type="match status" value="1"/>
</dbReference>
<comment type="caution">
    <text evidence="4">The sequence shown here is derived from an EMBL/GenBank/DDBJ whole genome shotgun (WGS) entry which is preliminary data.</text>
</comment>
<dbReference type="GO" id="GO:0016788">
    <property type="term" value="F:hydrolase activity, acting on ester bonds"/>
    <property type="evidence" value="ECO:0007669"/>
    <property type="project" value="InterPro"/>
</dbReference>
<sequence>MMNLIDTHFHLDHYKNYLEMARNITELKQYTICVTNSPGVFWTCKNQITETKYLKFAIGFHPQESTLDENDIKDFMRLIMLTNYIGEVGLDYSAKSYMDKQLQLRFFEQIVELCASENKLMTIHIRGAEEDAIRILAKYNPQKAIVHWYTGNRDHMLKLVDLGCYFSINTNMVNSCNAEKYHLLPLERLLIESDGPYTRVNKKKYVPSLLRDAYDEISVFYKNFDMISNIYENFKRILSV</sequence>
<dbReference type="Gene3D" id="3.20.20.140">
    <property type="entry name" value="Metal-dependent hydrolases"/>
    <property type="match status" value="1"/>
</dbReference>
<evidence type="ECO:0000313" key="3">
    <source>
        <dbReference type="EMBL" id="RGB85072.1"/>
    </source>
</evidence>
<evidence type="ECO:0000313" key="4">
    <source>
        <dbReference type="EMBL" id="RGB96823.1"/>
    </source>
</evidence>